<dbReference type="InterPro" id="IPR018490">
    <property type="entry name" value="cNMP-bd_dom_sf"/>
</dbReference>
<dbReference type="SUPFAM" id="SSF51206">
    <property type="entry name" value="cAMP-binding domain-like"/>
    <property type="match status" value="1"/>
</dbReference>
<dbReference type="AlphaFoldDB" id="A0A3B0UFK6"/>
<protein>
    <submittedName>
        <fullName evidence="1">cAMP-binding proteins - catabolite gene activator and regulatory subunit of cAMP-dependent protein kinases</fullName>
    </submittedName>
</protein>
<organism evidence="1">
    <name type="scientific">hydrothermal vent metagenome</name>
    <dbReference type="NCBI Taxonomy" id="652676"/>
    <lineage>
        <taxon>unclassified sequences</taxon>
        <taxon>metagenomes</taxon>
        <taxon>ecological metagenomes</taxon>
    </lineage>
</organism>
<dbReference type="Gene3D" id="2.60.120.10">
    <property type="entry name" value="Jelly Rolls"/>
    <property type="match status" value="1"/>
</dbReference>
<gene>
    <name evidence="1" type="ORF">MNBD_BACTEROID07-243</name>
</gene>
<dbReference type="InterPro" id="IPR014710">
    <property type="entry name" value="RmlC-like_jellyroll"/>
</dbReference>
<evidence type="ECO:0000313" key="1">
    <source>
        <dbReference type="EMBL" id="VAW29388.1"/>
    </source>
</evidence>
<accession>A0A3B0UFK6</accession>
<sequence>MRHVPYHTHSMTPASRKMKLTDKHIIQLRTSIDKIYPLGNECWTEIEPFIYIKELDNNEYFSKEGQLTKELGLISNGILRIFYLNEKGEEWNKLFLQKNDFVAAGISPEKKSITNIQALSKTIILCIPYAELIKISTRHKEINSFIQKLTFEYLELKQAREIRLLSEEAMSNYLLFRSTFPDLESKIQHYHIASYLGITPTQLSRLRKKMNTYQQM</sequence>
<reference evidence="1" key="1">
    <citation type="submission" date="2018-06" db="EMBL/GenBank/DDBJ databases">
        <authorList>
            <person name="Zhirakovskaya E."/>
        </authorList>
    </citation>
    <scope>NUCLEOTIDE SEQUENCE</scope>
</reference>
<proteinExistence type="predicted"/>
<name>A0A3B0UFK6_9ZZZZ</name>
<dbReference type="EMBL" id="UOET01000359">
    <property type="protein sequence ID" value="VAW29388.1"/>
    <property type="molecule type" value="Genomic_DNA"/>
</dbReference>